<dbReference type="RefSeq" id="WP_235068109.1">
    <property type="nucleotide sequence ID" value="NZ_JAKFGM010000003.1"/>
</dbReference>
<dbReference type="Pfam" id="PF02321">
    <property type="entry name" value="OEP"/>
    <property type="match status" value="2"/>
</dbReference>
<dbReference type="Proteomes" id="UP001139410">
    <property type="component" value="Unassembled WGS sequence"/>
</dbReference>
<dbReference type="AlphaFoldDB" id="A0A9X1TXR9"/>
<dbReference type="SUPFAM" id="SSF56954">
    <property type="entry name" value="Outer membrane efflux proteins (OEP)"/>
    <property type="match status" value="1"/>
</dbReference>
<evidence type="ECO:0000313" key="4">
    <source>
        <dbReference type="EMBL" id="MCF2515485.1"/>
    </source>
</evidence>
<accession>A0A9X1TXR9</accession>
<comment type="similarity">
    <text evidence="1 2">Belongs to the outer membrane factor (OMF) (TC 1.B.17) family.</text>
</comment>
<sequence>MKSKIALLSALLVGCTTVGPDYRQPDVAVPGQYLESNSESGASDTALTNWWLSFGDPKLSSLVERALSQNLDIEAAAARIREVRALEAVAGAGASPQVAAEGSITRQRISEHAIPAPPGGGAPGGGTSGFALPGESFTTWRIGFDASWEIDLFGRNRREREAAAARTGEAIWNRHDSEVTVAAEVASAYLRLRTLQARIANAEAELERQLRFEQLVGARTRGGLVTGQDLEQQRAERAAAAAAIPSLQAEAKAEIHALGVLTGTTPDALTADLSAPAALPSSPPVPAGLPSDLLRRRPDIRAAERELAAATADIGVATADLYPRFSLTAAPALVSTALGSLLAWGSRSFSAGGAIDWPLFDGGRRRANVEVRNARQEQALIAYRKAVLTALQDVEDALSLTDGDRNQLARLEEALATATRAEEIARARYRGGLVTYSDVLVAQARRIALEEQVIETRGALARDNVALVKALGGGWQEGAAQ</sequence>
<organism evidence="4 5">
    <name type="scientific">Sphingomonas cremea</name>
    <dbReference type="NCBI Taxonomy" id="2904799"/>
    <lineage>
        <taxon>Bacteria</taxon>
        <taxon>Pseudomonadati</taxon>
        <taxon>Pseudomonadota</taxon>
        <taxon>Alphaproteobacteria</taxon>
        <taxon>Sphingomonadales</taxon>
        <taxon>Sphingomonadaceae</taxon>
        <taxon>Sphingomonas</taxon>
    </lineage>
</organism>
<dbReference type="NCBIfam" id="TIGR01845">
    <property type="entry name" value="outer_NodT"/>
    <property type="match status" value="1"/>
</dbReference>
<gene>
    <name evidence="4" type="ORF">LVY65_10485</name>
</gene>
<keyword evidence="2" id="KW-0449">Lipoprotein</keyword>
<keyword evidence="2" id="KW-0472">Membrane</keyword>
<dbReference type="GO" id="GO:0015562">
    <property type="term" value="F:efflux transmembrane transporter activity"/>
    <property type="evidence" value="ECO:0007669"/>
    <property type="project" value="InterPro"/>
</dbReference>
<dbReference type="Gene3D" id="1.20.1600.10">
    <property type="entry name" value="Outer membrane efflux proteins (OEP)"/>
    <property type="match status" value="1"/>
</dbReference>
<evidence type="ECO:0000256" key="3">
    <source>
        <dbReference type="SAM" id="Coils"/>
    </source>
</evidence>
<proteinExistence type="inferred from homology"/>
<dbReference type="PANTHER" id="PTHR30203:SF25">
    <property type="entry name" value="OUTER MEMBRANE PROTEIN-RELATED"/>
    <property type="match status" value="1"/>
</dbReference>
<dbReference type="Gene3D" id="2.20.200.10">
    <property type="entry name" value="Outer membrane efflux proteins (OEP)"/>
    <property type="match status" value="1"/>
</dbReference>
<keyword evidence="5" id="KW-1185">Reference proteome</keyword>
<feature type="coiled-coil region" evidence="3">
    <location>
        <begin position="185"/>
        <end position="250"/>
    </location>
</feature>
<comment type="subcellular location">
    <subcellularLocation>
        <location evidence="2">Cell membrane</location>
        <topology evidence="2">Lipid-anchor</topology>
    </subcellularLocation>
</comment>
<keyword evidence="2" id="KW-1134">Transmembrane beta strand</keyword>
<keyword evidence="3" id="KW-0175">Coiled coil</keyword>
<dbReference type="PROSITE" id="PS51257">
    <property type="entry name" value="PROKAR_LIPOPROTEIN"/>
    <property type="match status" value="1"/>
</dbReference>
<dbReference type="InterPro" id="IPR010131">
    <property type="entry name" value="MdtP/NodT-like"/>
</dbReference>
<name>A0A9X1TXR9_9SPHN</name>
<evidence type="ECO:0000256" key="1">
    <source>
        <dbReference type="ARBA" id="ARBA00007613"/>
    </source>
</evidence>
<dbReference type="GO" id="GO:0005886">
    <property type="term" value="C:plasma membrane"/>
    <property type="evidence" value="ECO:0007669"/>
    <property type="project" value="UniProtKB-SubCell"/>
</dbReference>
<evidence type="ECO:0000313" key="5">
    <source>
        <dbReference type="Proteomes" id="UP001139410"/>
    </source>
</evidence>
<protein>
    <submittedName>
        <fullName evidence="4">Efflux transporter outer membrane subunit</fullName>
    </submittedName>
</protein>
<dbReference type="InterPro" id="IPR003423">
    <property type="entry name" value="OMP_efflux"/>
</dbReference>
<evidence type="ECO:0000256" key="2">
    <source>
        <dbReference type="RuleBase" id="RU362097"/>
    </source>
</evidence>
<comment type="caution">
    <text evidence="4">The sequence shown here is derived from an EMBL/GenBank/DDBJ whole genome shotgun (WGS) entry which is preliminary data.</text>
</comment>
<reference evidence="4" key="1">
    <citation type="submission" date="2022-01" db="EMBL/GenBank/DDBJ databases">
        <authorList>
            <person name="Jo J.-H."/>
            <person name="Im W.-T."/>
        </authorList>
    </citation>
    <scope>NUCLEOTIDE SEQUENCE</scope>
    <source>
        <strain evidence="4">G124</strain>
    </source>
</reference>
<keyword evidence="2" id="KW-0564">Palmitate</keyword>
<dbReference type="EMBL" id="JAKFGM010000003">
    <property type="protein sequence ID" value="MCF2515485.1"/>
    <property type="molecule type" value="Genomic_DNA"/>
</dbReference>
<keyword evidence="2" id="KW-0812">Transmembrane</keyword>
<dbReference type="PANTHER" id="PTHR30203">
    <property type="entry name" value="OUTER MEMBRANE CATION EFFLUX PROTEIN"/>
    <property type="match status" value="1"/>
</dbReference>